<dbReference type="AlphaFoldDB" id="A0A2P2MP70"/>
<reference evidence="2" key="1">
    <citation type="submission" date="2018-02" db="EMBL/GenBank/DDBJ databases">
        <title>Rhizophora mucronata_Transcriptome.</title>
        <authorList>
            <person name="Meera S.P."/>
            <person name="Sreeshan A."/>
            <person name="Augustine A."/>
        </authorList>
    </citation>
    <scope>NUCLEOTIDE SEQUENCE</scope>
    <source>
        <tissue evidence="2">Leaf</tissue>
    </source>
</reference>
<feature type="region of interest" description="Disordered" evidence="1">
    <location>
        <begin position="1"/>
        <end position="52"/>
    </location>
</feature>
<name>A0A2P2MP70_RHIMU</name>
<organism evidence="2">
    <name type="scientific">Rhizophora mucronata</name>
    <name type="common">Asiatic mangrove</name>
    <dbReference type="NCBI Taxonomy" id="61149"/>
    <lineage>
        <taxon>Eukaryota</taxon>
        <taxon>Viridiplantae</taxon>
        <taxon>Streptophyta</taxon>
        <taxon>Embryophyta</taxon>
        <taxon>Tracheophyta</taxon>
        <taxon>Spermatophyta</taxon>
        <taxon>Magnoliopsida</taxon>
        <taxon>eudicotyledons</taxon>
        <taxon>Gunneridae</taxon>
        <taxon>Pentapetalae</taxon>
        <taxon>rosids</taxon>
        <taxon>fabids</taxon>
        <taxon>Malpighiales</taxon>
        <taxon>Rhizophoraceae</taxon>
        <taxon>Rhizophora</taxon>
    </lineage>
</organism>
<sequence length="52" mass="6200">MEKEHTFSLRSGDYPRPRVAFPHRRVATRPRRAPRQGLLSPEDDSRHPHLRE</sequence>
<accession>A0A2P2MP70</accession>
<protein>
    <submittedName>
        <fullName evidence="2">WD-40 repeat-containing protein MSI1-like</fullName>
    </submittedName>
</protein>
<feature type="compositionally biased region" description="Basic and acidic residues" evidence="1">
    <location>
        <begin position="43"/>
        <end position="52"/>
    </location>
</feature>
<feature type="compositionally biased region" description="Basic residues" evidence="1">
    <location>
        <begin position="21"/>
        <end position="34"/>
    </location>
</feature>
<dbReference type="EMBL" id="GGEC01051535">
    <property type="protein sequence ID" value="MBX32019.1"/>
    <property type="molecule type" value="Transcribed_RNA"/>
</dbReference>
<evidence type="ECO:0000313" key="2">
    <source>
        <dbReference type="EMBL" id="MBX32019.1"/>
    </source>
</evidence>
<proteinExistence type="predicted"/>
<evidence type="ECO:0000256" key="1">
    <source>
        <dbReference type="SAM" id="MobiDB-lite"/>
    </source>
</evidence>